<dbReference type="CDD" id="cd06257">
    <property type="entry name" value="DnaJ"/>
    <property type="match status" value="1"/>
</dbReference>
<dbReference type="InterPro" id="IPR050817">
    <property type="entry name" value="DjlA_DnaK_co-chaperone"/>
</dbReference>
<proteinExistence type="inferred from homology"/>
<accession>A0A3B1BKL9</accession>
<dbReference type="GO" id="GO:0051087">
    <property type="term" value="F:protein-folding chaperone binding"/>
    <property type="evidence" value="ECO:0007669"/>
    <property type="project" value="InterPro"/>
</dbReference>
<keyword evidence="2" id="KW-0997">Cell inner membrane</keyword>
<reference evidence="8" key="1">
    <citation type="submission" date="2018-06" db="EMBL/GenBank/DDBJ databases">
        <authorList>
            <person name="Zhirakovskaya E."/>
        </authorList>
    </citation>
    <scope>NUCLEOTIDE SEQUENCE</scope>
</reference>
<dbReference type="Gene3D" id="1.10.287.110">
    <property type="entry name" value="DnaJ domain"/>
    <property type="match status" value="1"/>
</dbReference>
<dbReference type="Gene3D" id="1.10.3680.10">
    <property type="entry name" value="TerB-like"/>
    <property type="match status" value="1"/>
</dbReference>
<dbReference type="InterPro" id="IPR023749">
    <property type="entry name" value="DjlA"/>
</dbReference>
<gene>
    <name evidence="8" type="ORF">MNBD_GAMMA19-1695</name>
</gene>
<sequence length="265" mass="29293">MNFWGKLIGGVLGYMMGGLFGGLVGALLGHQFDRGLANFSGNFSAGLGGLSHGEIQRAFFEATFSVMGHLAKADGRVSEEEIALARHVMARMGLSEQARHEAITLFSKGKESDFVLEDMLTRFHNATRRARNLQQMFIEIQLHAAYADGELNPAEKKLLLVICDALGFSTADFDRLEAMVRAEQHAAKGGRVEQVSLDDAYAILNVTSESSDAEVKRAYRKLTNQHHPDKLVAKGLPEEMMKLAEEKTHEIRAAYERIRDARGTK</sequence>
<dbReference type="SUPFAM" id="SSF46565">
    <property type="entry name" value="Chaperone J-domain"/>
    <property type="match status" value="1"/>
</dbReference>
<feature type="domain" description="J" evidence="7">
    <location>
        <begin position="199"/>
        <end position="265"/>
    </location>
</feature>
<protein>
    <submittedName>
        <fullName evidence="8">DnaJ-like protein DjlA</fullName>
    </submittedName>
</protein>
<dbReference type="PRINTS" id="PR00625">
    <property type="entry name" value="JDOMAIN"/>
</dbReference>
<dbReference type="SUPFAM" id="SSF158682">
    <property type="entry name" value="TerB-like"/>
    <property type="match status" value="1"/>
</dbReference>
<keyword evidence="1" id="KW-1003">Cell membrane</keyword>
<keyword evidence="5 6" id="KW-0472">Membrane</keyword>
<organism evidence="8">
    <name type="scientific">hydrothermal vent metagenome</name>
    <dbReference type="NCBI Taxonomy" id="652676"/>
    <lineage>
        <taxon>unclassified sequences</taxon>
        <taxon>metagenomes</taxon>
        <taxon>ecological metagenomes</taxon>
    </lineage>
</organism>
<dbReference type="InterPro" id="IPR036869">
    <property type="entry name" value="J_dom_sf"/>
</dbReference>
<dbReference type="InterPro" id="IPR001623">
    <property type="entry name" value="DnaJ_domain"/>
</dbReference>
<evidence type="ECO:0000256" key="3">
    <source>
        <dbReference type="ARBA" id="ARBA00022692"/>
    </source>
</evidence>
<keyword evidence="3 6" id="KW-0812">Transmembrane</keyword>
<dbReference type="Pfam" id="PF05099">
    <property type="entry name" value="TerB"/>
    <property type="match status" value="1"/>
</dbReference>
<name>A0A3B1BKL9_9ZZZZ</name>
<dbReference type="PANTHER" id="PTHR24074">
    <property type="entry name" value="CO-CHAPERONE PROTEIN DJLA"/>
    <property type="match status" value="1"/>
</dbReference>
<evidence type="ECO:0000256" key="2">
    <source>
        <dbReference type="ARBA" id="ARBA00022519"/>
    </source>
</evidence>
<evidence type="ECO:0000256" key="4">
    <source>
        <dbReference type="ARBA" id="ARBA00022989"/>
    </source>
</evidence>
<dbReference type="InterPro" id="IPR029024">
    <property type="entry name" value="TerB-like"/>
</dbReference>
<keyword evidence="4 6" id="KW-1133">Transmembrane helix</keyword>
<dbReference type="AlphaFoldDB" id="A0A3B1BKL9"/>
<evidence type="ECO:0000259" key="7">
    <source>
        <dbReference type="PROSITE" id="PS50076"/>
    </source>
</evidence>
<evidence type="ECO:0000256" key="5">
    <source>
        <dbReference type="ARBA" id="ARBA00023136"/>
    </source>
</evidence>
<dbReference type="CDD" id="cd07316">
    <property type="entry name" value="terB_like_DjlA"/>
    <property type="match status" value="1"/>
</dbReference>
<dbReference type="SMART" id="SM00271">
    <property type="entry name" value="DnaJ"/>
    <property type="match status" value="1"/>
</dbReference>
<dbReference type="InterPro" id="IPR007791">
    <property type="entry name" value="DjlA_N"/>
</dbReference>
<feature type="transmembrane region" description="Helical" evidence="6">
    <location>
        <begin position="7"/>
        <end position="28"/>
    </location>
</feature>
<dbReference type="PROSITE" id="PS50076">
    <property type="entry name" value="DNAJ_2"/>
    <property type="match status" value="1"/>
</dbReference>
<evidence type="ECO:0000256" key="6">
    <source>
        <dbReference type="SAM" id="Phobius"/>
    </source>
</evidence>
<evidence type="ECO:0000256" key="1">
    <source>
        <dbReference type="ARBA" id="ARBA00022475"/>
    </source>
</evidence>
<dbReference type="EMBL" id="UOFV01000528">
    <property type="protein sequence ID" value="VAX05297.1"/>
    <property type="molecule type" value="Genomic_DNA"/>
</dbReference>
<dbReference type="Pfam" id="PF00226">
    <property type="entry name" value="DnaJ"/>
    <property type="match status" value="1"/>
</dbReference>
<dbReference type="NCBIfam" id="NF006948">
    <property type="entry name" value="PRK09430.1"/>
    <property type="match status" value="1"/>
</dbReference>
<dbReference type="HAMAP" id="MF_01153">
    <property type="entry name" value="DjlA"/>
    <property type="match status" value="1"/>
</dbReference>
<evidence type="ECO:0000313" key="8">
    <source>
        <dbReference type="EMBL" id="VAX05297.1"/>
    </source>
</evidence>